<keyword evidence="4 7" id="KW-0812">Transmembrane</keyword>
<dbReference type="EMBL" id="CP114052">
    <property type="protein sequence ID" value="WAW15847.1"/>
    <property type="molecule type" value="Genomic_DNA"/>
</dbReference>
<dbReference type="PRINTS" id="PR01837">
    <property type="entry name" value="MGTCSAPBPROT"/>
</dbReference>
<evidence type="ECO:0000256" key="5">
    <source>
        <dbReference type="ARBA" id="ARBA00022989"/>
    </source>
</evidence>
<evidence type="ECO:0000256" key="1">
    <source>
        <dbReference type="ARBA" id="ARBA00004651"/>
    </source>
</evidence>
<dbReference type="Pfam" id="PF02308">
    <property type="entry name" value="MgtC"/>
    <property type="match status" value="1"/>
</dbReference>
<keyword evidence="3" id="KW-1003">Cell membrane</keyword>
<evidence type="ECO:0000256" key="6">
    <source>
        <dbReference type="ARBA" id="ARBA00023136"/>
    </source>
</evidence>
<protein>
    <submittedName>
        <fullName evidence="9">MgtC/SapB family protein</fullName>
    </submittedName>
</protein>
<dbReference type="InterPro" id="IPR003416">
    <property type="entry name" value="MgtC/SapB/SrpB/YhiD_fam"/>
</dbReference>
<evidence type="ECO:0000259" key="8">
    <source>
        <dbReference type="Pfam" id="PF02308"/>
    </source>
</evidence>
<keyword evidence="10" id="KW-1185">Reference proteome</keyword>
<evidence type="ECO:0000313" key="9">
    <source>
        <dbReference type="EMBL" id="WAW15847.1"/>
    </source>
</evidence>
<evidence type="ECO:0000256" key="7">
    <source>
        <dbReference type="SAM" id="Phobius"/>
    </source>
</evidence>
<feature type="domain" description="MgtC/SapB/SrpB/YhiD N-terminal" evidence="8">
    <location>
        <begin position="2"/>
        <end position="114"/>
    </location>
</feature>
<accession>A0ABY7JVV7</accession>
<keyword evidence="6 7" id="KW-0472">Membrane</keyword>
<feature type="transmembrane region" description="Helical" evidence="7">
    <location>
        <begin position="12"/>
        <end position="34"/>
    </location>
</feature>
<dbReference type="RefSeq" id="WP_269312525.1">
    <property type="nucleotide sequence ID" value="NZ_CP114052.1"/>
</dbReference>
<dbReference type="Proteomes" id="UP001164187">
    <property type="component" value="Chromosome"/>
</dbReference>
<evidence type="ECO:0000256" key="4">
    <source>
        <dbReference type="ARBA" id="ARBA00022692"/>
    </source>
</evidence>
<evidence type="ECO:0000256" key="2">
    <source>
        <dbReference type="ARBA" id="ARBA00009298"/>
    </source>
</evidence>
<organism evidence="9 10">
    <name type="scientific">Peptostreptococcus equinus</name>
    <dbReference type="NCBI Taxonomy" id="3003601"/>
    <lineage>
        <taxon>Bacteria</taxon>
        <taxon>Bacillati</taxon>
        <taxon>Bacillota</taxon>
        <taxon>Clostridia</taxon>
        <taxon>Peptostreptococcales</taxon>
        <taxon>Peptostreptococcaceae</taxon>
        <taxon>Peptostreptococcus</taxon>
    </lineage>
</organism>
<name>A0ABY7JVV7_9FIRM</name>
<keyword evidence="5 7" id="KW-1133">Transmembrane helix</keyword>
<sequence>MGFERERKSRPAGFRTHVMVGLGSTLIMLVAIQFRTVVDDADVAKIAGQAVAGIGFLGAGTIINKNGNIDGLTTTSSLWICAGIGLASGMGYYTAAFLTTLVAILTLTIFKGFTKFSLDKHKYIISIELFTLDYNLSTLSGIIKNNDYLITDREVDDNQKGRYDVKYLIKAPHALNIPVFKNDLISLVG</sequence>
<dbReference type="InterPro" id="IPR049177">
    <property type="entry name" value="MgtC_SapB_SrpB_YhiD_N"/>
</dbReference>
<comment type="subcellular location">
    <subcellularLocation>
        <location evidence="1">Cell membrane</location>
        <topology evidence="1">Multi-pass membrane protein</topology>
    </subcellularLocation>
</comment>
<proteinExistence type="inferred from homology"/>
<gene>
    <name evidence="9" type="ORF">O0R46_02740</name>
</gene>
<comment type="similarity">
    <text evidence="2">Belongs to the MgtC/SapB family.</text>
</comment>
<dbReference type="PANTHER" id="PTHR33778:SF1">
    <property type="entry name" value="MAGNESIUM TRANSPORTER YHID-RELATED"/>
    <property type="match status" value="1"/>
</dbReference>
<reference evidence="9" key="1">
    <citation type="submission" date="2022-12" db="EMBL/GenBank/DDBJ databases">
        <title>Peptostreptococcus.</title>
        <authorList>
            <person name="Lee S.H."/>
        </authorList>
    </citation>
    <scope>NUCLEOTIDE SEQUENCE</scope>
    <source>
        <strain evidence="9">CBA3647</strain>
    </source>
</reference>
<feature type="transmembrane region" description="Helical" evidence="7">
    <location>
        <begin position="95"/>
        <end position="113"/>
    </location>
</feature>
<dbReference type="PANTHER" id="PTHR33778">
    <property type="entry name" value="PROTEIN MGTC"/>
    <property type="match status" value="1"/>
</dbReference>
<evidence type="ECO:0000313" key="10">
    <source>
        <dbReference type="Proteomes" id="UP001164187"/>
    </source>
</evidence>
<evidence type="ECO:0000256" key="3">
    <source>
        <dbReference type="ARBA" id="ARBA00022475"/>
    </source>
</evidence>